<sequence length="176" mass="19474">MTSGLRLGTNILAQRGMPPEAMGQRAALVDKVLTSVAPANDSTLFNDSTYSLSPRVRNEIRADAAHCAGDNPSDVLPDQPASEPEMIPADRPRLPAAHRTTAIRVRFRPVDHQVPLPRCASWRSQLHTTNVDPPVNVRNGKARLCIELSTPEINSTRPNHPFEYSQTWRQGQQSRP</sequence>
<dbReference type="KEGG" id="kphy:AOZ06_47720"/>
<evidence type="ECO:0000313" key="2">
    <source>
        <dbReference type="EMBL" id="ALG13537.1"/>
    </source>
</evidence>
<dbReference type="Gene3D" id="3.90.1150.10">
    <property type="entry name" value="Aspartate Aminotransferase, domain 1"/>
    <property type="match status" value="1"/>
</dbReference>
<dbReference type="Proteomes" id="UP000063699">
    <property type="component" value="Chromosome"/>
</dbReference>
<organism evidence="2 3">
    <name type="scientific">Kibdelosporangium phytohabitans</name>
    <dbReference type="NCBI Taxonomy" id="860235"/>
    <lineage>
        <taxon>Bacteria</taxon>
        <taxon>Bacillati</taxon>
        <taxon>Actinomycetota</taxon>
        <taxon>Actinomycetes</taxon>
        <taxon>Pseudonocardiales</taxon>
        <taxon>Pseudonocardiaceae</taxon>
        <taxon>Kibdelosporangium</taxon>
    </lineage>
</organism>
<dbReference type="AlphaFoldDB" id="A0A0N9I119"/>
<dbReference type="EMBL" id="CP012752">
    <property type="protein sequence ID" value="ALG13537.1"/>
    <property type="molecule type" value="Genomic_DNA"/>
</dbReference>
<evidence type="ECO:0000256" key="1">
    <source>
        <dbReference type="SAM" id="MobiDB-lite"/>
    </source>
</evidence>
<feature type="region of interest" description="Disordered" evidence="1">
    <location>
        <begin position="156"/>
        <end position="176"/>
    </location>
</feature>
<evidence type="ECO:0000313" key="3">
    <source>
        <dbReference type="Proteomes" id="UP000063699"/>
    </source>
</evidence>
<accession>A0A0N9I119</accession>
<gene>
    <name evidence="2" type="ORF">AOZ06_47720</name>
</gene>
<dbReference type="InterPro" id="IPR015422">
    <property type="entry name" value="PyrdxlP-dep_Trfase_small"/>
</dbReference>
<reference evidence="2 3" key="1">
    <citation type="submission" date="2015-07" db="EMBL/GenBank/DDBJ databases">
        <title>Genome sequencing of Kibdelosporangium phytohabitans.</title>
        <authorList>
            <person name="Qin S."/>
            <person name="Xing K."/>
        </authorList>
    </citation>
    <scope>NUCLEOTIDE SEQUENCE [LARGE SCALE GENOMIC DNA]</scope>
    <source>
        <strain evidence="2 3">KLBMP1111</strain>
    </source>
</reference>
<keyword evidence="3" id="KW-1185">Reference proteome</keyword>
<name>A0A0N9I119_9PSEU</name>
<protein>
    <submittedName>
        <fullName evidence="2">Uncharacterized protein</fullName>
    </submittedName>
</protein>
<proteinExistence type="predicted"/>